<keyword evidence="3" id="KW-0418">Kinase</keyword>
<evidence type="ECO:0000256" key="3">
    <source>
        <dbReference type="ARBA" id="ARBA00022777"/>
    </source>
</evidence>
<dbReference type="GO" id="GO:0004674">
    <property type="term" value="F:protein serine/threonine kinase activity"/>
    <property type="evidence" value="ECO:0007669"/>
    <property type="project" value="TreeGrafter"/>
</dbReference>
<name>A0A8H5BWB9_9AGAR</name>
<evidence type="ECO:0000313" key="8">
    <source>
        <dbReference type="Proteomes" id="UP000567179"/>
    </source>
</evidence>
<reference evidence="7 8" key="1">
    <citation type="journal article" date="2020" name="ISME J.">
        <title>Uncovering the hidden diversity of litter-decomposition mechanisms in mushroom-forming fungi.</title>
        <authorList>
            <person name="Floudas D."/>
            <person name="Bentzer J."/>
            <person name="Ahren D."/>
            <person name="Johansson T."/>
            <person name="Persson P."/>
            <person name="Tunlid A."/>
        </authorList>
    </citation>
    <scope>NUCLEOTIDE SEQUENCE [LARGE SCALE GENOMIC DNA]</scope>
    <source>
        <strain evidence="7 8">CBS 101986</strain>
    </source>
</reference>
<feature type="compositionally biased region" description="Low complexity" evidence="5">
    <location>
        <begin position="30"/>
        <end position="39"/>
    </location>
</feature>
<evidence type="ECO:0000256" key="4">
    <source>
        <dbReference type="ARBA" id="ARBA00022840"/>
    </source>
</evidence>
<feature type="domain" description="Protein kinase" evidence="6">
    <location>
        <begin position="76"/>
        <end position="329"/>
    </location>
</feature>
<evidence type="ECO:0000256" key="1">
    <source>
        <dbReference type="ARBA" id="ARBA00022679"/>
    </source>
</evidence>
<proteinExistence type="predicted"/>
<dbReference type="AlphaFoldDB" id="A0A8H5BWB9"/>
<dbReference type="PROSITE" id="PS50011">
    <property type="entry name" value="PROTEIN_KINASE_DOM"/>
    <property type="match status" value="1"/>
</dbReference>
<evidence type="ECO:0000256" key="5">
    <source>
        <dbReference type="SAM" id="MobiDB-lite"/>
    </source>
</evidence>
<evidence type="ECO:0000256" key="2">
    <source>
        <dbReference type="ARBA" id="ARBA00022741"/>
    </source>
</evidence>
<keyword evidence="8" id="KW-1185">Reference proteome</keyword>
<dbReference type="InterPro" id="IPR000719">
    <property type="entry name" value="Prot_kinase_dom"/>
</dbReference>
<protein>
    <recommendedName>
        <fullName evidence="6">Protein kinase domain-containing protein</fullName>
    </recommendedName>
</protein>
<evidence type="ECO:0000313" key="7">
    <source>
        <dbReference type="EMBL" id="KAF5330769.1"/>
    </source>
</evidence>
<sequence length="345" mass="39297">MPSYASSCGVRRNSLPYRLETRLAEDSSDESPASPTSSDSSDDEEDLNRRIQPYWPKYQHAFRSRGFRLETVRDVKNYYRQKGASSLDMLGSQQQLSSRVDFRDDDALCPDAGFPDNLFRGIRLCDSRRVVVKAVHRRSHEMMIIRALSQPPLRDEPTNHTIPVLDLFEVVDDDIAFIVMEEWSSQLISSTGPCCLNRFLAALRQCIEHAAFLHKHGIAHLDISLSNLLTDYEGHYAYIDYELSRCFNSPGTAVRNYRGTEVPPECEKEGEANPFKIDVWALAVLMLRACKLTGYWVPELMQVIEPMLDQDPCRRPSSKEVLISFDRVISSLGYHIGPVCTKLQS</sequence>
<dbReference type="SMART" id="SM00220">
    <property type="entry name" value="S_TKc"/>
    <property type="match status" value="1"/>
</dbReference>
<organism evidence="7 8">
    <name type="scientific">Psilocybe cf. subviscida</name>
    <dbReference type="NCBI Taxonomy" id="2480587"/>
    <lineage>
        <taxon>Eukaryota</taxon>
        <taxon>Fungi</taxon>
        <taxon>Dikarya</taxon>
        <taxon>Basidiomycota</taxon>
        <taxon>Agaricomycotina</taxon>
        <taxon>Agaricomycetes</taxon>
        <taxon>Agaricomycetidae</taxon>
        <taxon>Agaricales</taxon>
        <taxon>Agaricineae</taxon>
        <taxon>Strophariaceae</taxon>
        <taxon>Psilocybe</taxon>
    </lineage>
</organism>
<dbReference type="Gene3D" id="1.10.510.10">
    <property type="entry name" value="Transferase(Phosphotransferase) domain 1"/>
    <property type="match status" value="1"/>
</dbReference>
<dbReference type="OrthoDB" id="3173976at2759"/>
<dbReference type="GO" id="GO:0005524">
    <property type="term" value="F:ATP binding"/>
    <property type="evidence" value="ECO:0007669"/>
    <property type="project" value="UniProtKB-KW"/>
</dbReference>
<dbReference type="CDD" id="cd00180">
    <property type="entry name" value="PKc"/>
    <property type="match status" value="1"/>
</dbReference>
<keyword evidence="4" id="KW-0067">ATP-binding</keyword>
<gene>
    <name evidence="7" type="ORF">D9619_005515</name>
</gene>
<evidence type="ECO:0000259" key="6">
    <source>
        <dbReference type="PROSITE" id="PS50011"/>
    </source>
</evidence>
<dbReference type="InterPro" id="IPR011009">
    <property type="entry name" value="Kinase-like_dom_sf"/>
</dbReference>
<keyword evidence="2" id="KW-0547">Nucleotide-binding</keyword>
<dbReference type="PANTHER" id="PTHR43289:SF6">
    <property type="entry name" value="SERINE_THREONINE-PROTEIN KINASE NEKL-3"/>
    <property type="match status" value="1"/>
</dbReference>
<comment type="caution">
    <text evidence="7">The sequence shown here is derived from an EMBL/GenBank/DDBJ whole genome shotgun (WGS) entry which is preliminary data.</text>
</comment>
<dbReference type="Proteomes" id="UP000567179">
    <property type="component" value="Unassembled WGS sequence"/>
</dbReference>
<dbReference type="Pfam" id="PF00069">
    <property type="entry name" value="Pkinase"/>
    <property type="match status" value="1"/>
</dbReference>
<accession>A0A8H5BWB9</accession>
<keyword evidence="1" id="KW-0808">Transferase</keyword>
<dbReference type="EMBL" id="JAACJJ010000001">
    <property type="protein sequence ID" value="KAF5330769.1"/>
    <property type="molecule type" value="Genomic_DNA"/>
</dbReference>
<dbReference type="SUPFAM" id="SSF56112">
    <property type="entry name" value="Protein kinase-like (PK-like)"/>
    <property type="match status" value="1"/>
</dbReference>
<dbReference type="PANTHER" id="PTHR43289">
    <property type="entry name" value="MITOGEN-ACTIVATED PROTEIN KINASE KINASE KINASE 20-RELATED"/>
    <property type="match status" value="1"/>
</dbReference>
<feature type="region of interest" description="Disordered" evidence="5">
    <location>
        <begin position="19"/>
        <end position="47"/>
    </location>
</feature>